<dbReference type="PIRSF" id="PIRSF001365">
    <property type="entry name" value="DHDPS"/>
    <property type="match status" value="1"/>
</dbReference>
<name>E8QZM6_ISOPI</name>
<accession>E8QZM6</accession>
<dbReference type="Pfam" id="PF00701">
    <property type="entry name" value="DHDPS"/>
    <property type="match status" value="1"/>
</dbReference>
<proteinExistence type="inferred from homology"/>
<dbReference type="EMBL" id="CP002353">
    <property type="protein sequence ID" value="ADV62162.1"/>
    <property type="molecule type" value="Genomic_DNA"/>
</dbReference>
<dbReference type="InterPro" id="IPR013785">
    <property type="entry name" value="Aldolase_TIM"/>
</dbReference>
<organism evidence="9 10">
    <name type="scientific">Isosphaera pallida (strain ATCC 43644 / DSM 9630 / IS1B)</name>
    <dbReference type="NCBI Taxonomy" id="575540"/>
    <lineage>
        <taxon>Bacteria</taxon>
        <taxon>Pseudomonadati</taxon>
        <taxon>Planctomycetota</taxon>
        <taxon>Planctomycetia</taxon>
        <taxon>Isosphaerales</taxon>
        <taxon>Isosphaeraceae</taxon>
        <taxon>Isosphaera</taxon>
    </lineage>
</organism>
<dbReference type="eggNOG" id="COG0329">
    <property type="taxonomic scope" value="Bacteria"/>
</dbReference>
<dbReference type="GO" id="GO:0005737">
    <property type="term" value="C:cytoplasm"/>
    <property type="evidence" value="ECO:0007669"/>
    <property type="project" value="UniProtKB-SubCell"/>
</dbReference>
<feature type="active site" description="Schiff-base intermediate with substrate" evidence="6">
    <location>
        <position position="194"/>
    </location>
</feature>
<dbReference type="InterPro" id="IPR002220">
    <property type="entry name" value="DapA-like"/>
</dbReference>
<evidence type="ECO:0000256" key="4">
    <source>
        <dbReference type="ARBA" id="ARBA00023277"/>
    </source>
</evidence>
<dbReference type="SUPFAM" id="SSF51569">
    <property type="entry name" value="Aldolase"/>
    <property type="match status" value="1"/>
</dbReference>
<evidence type="ECO:0000313" key="9">
    <source>
        <dbReference type="EMBL" id="ADV62162.1"/>
    </source>
</evidence>
<dbReference type="PRINTS" id="PR00146">
    <property type="entry name" value="DHPICSNTHASE"/>
</dbReference>
<keyword evidence="2" id="KW-0963">Cytoplasm</keyword>
<comment type="subcellular location">
    <subcellularLocation>
        <location evidence="1">Cytoplasm</location>
    </subcellularLocation>
</comment>
<comment type="similarity">
    <text evidence="5">Belongs to the DapA family.</text>
</comment>
<dbReference type="STRING" id="575540.Isop_1578"/>
<reference key="1">
    <citation type="submission" date="2010-11" db="EMBL/GenBank/DDBJ databases">
        <title>The complete sequence of chromosome of Isophaera pallida ATCC 43644.</title>
        <authorList>
            <consortium name="US DOE Joint Genome Institute (JGI-PGF)"/>
            <person name="Lucas S."/>
            <person name="Copeland A."/>
            <person name="Lapidus A."/>
            <person name="Bruce D."/>
            <person name="Goodwin L."/>
            <person name="Pitluck S."/>
            <person name="Kyrpides N."/>
            <person name="Mavromatis K."/>
            <person name="Pagani I."/>
            <person name="Ivanova N."/>
            <person name="Saunders E."/>
            <person name="Brettin T."/>
            <person name="Detter J.C."/>
            <person name="Han C."/>
            <person name="Tapia R."/>
            <person name="Land M."/>
            <person name="Hauser L."/>
            <person name="Markowitz V."/>
            <person name="Cheng J.-F."/>
            <person name="Hugenholtz P."/>
            <person name="Woyke T."/>
            <person name="Wu D."/>
            <person name="Eisen J.A."/>
        </authorList>
    </citation>
    <scope>NUCLEOTIDE SEQUENCE</scope>
    <source>
        <strain>ATCC 43644</strain>
    </source>
</reference>
<feature type="region of interest" description="Disordered" evidence="8">
    <location>
        <begin position="1"/>
        <end position="23"/>
    </location>
</feature>
<dbReference type="OrthoDB" id="9771791at2"/>
<dbReference type="HOGENOM" id="CLU_049343_6_1_0"/>
<evidence type="ECO:0000313" key="10">
    <source>
        <dbReference type="Proteomes" id="UP000008631"/>
    </source>
</evidence>
<feature type="active site" description="Proton donor/acceptor" evidence="6">
    <location>
        <position position="164"/>
    </location>
</feature>
<dbReference type="AlphaFoldDB" id="E8QZM6"/>
<dbReference type="InParanoid" id="E8QZM6"/>
<protein>
    <submittedName>
        <fullName evidence="9">Dihydrodipicolinate synthetase</fullName>
    </submittedName>
</protein>
<dbReference type="PANTHER" id="PTHR12128:SF21">
    <property type="entry name" value="N-ACETYLNEURAMINATE LYASE"/>
    <property type="match status" value="1"/>
</dbReference>
<sequence length="336" mass="36012">MSSPFPSSLRPAATTPRLSQSPRFRGLIAAPHTPFRDDATRTLDPSRIADQAAFLNRSGVVGVFIGGSTGEWSSLTLEERLTLARVWSETIAPRQPGAGLKLLIHVGSNCQADSIALAAQARELKADAVAALAPSYVRPRTVADLVEFLTPIAQAAGDRPFFYYDIPSLTGVELPASEVLRLGGERWPNLAGLKFTNPDLMELQACLEIAADRFEVLFGVDELLLAAACHGVVGAIGTSYTCAAPGFARILAAVQLGDLEAARAAQREATAFVRAVEPLNLVRGTKAVCRLLGLDLGPCRPPLTPLTEEETERLRERIRSFNLFPQMVATAESQAV</sequence>
<dbReference type="PANTHER" id="PTHR12128">
    <property type="entry name" value="DIHYDRODIPICOLINATE SYNTHASE"/>
    <property type="match status" value="1"/>
</dbReference>
<evidence type="ECO:0000256" key="3">
    <source>
        <dbReference type="ARBA" id="ARBA00023239"/>
    </source>
</evidence>
<gene>
    <name evidence="9" type="ordered locus">Isop_1578</name>
</gene>
<keyword evidence="4" id="KW-0119">Carbohydrate metabolism</keyword>
<evidence type="ECO:0000256" key="5">
    <source>
        <dbReference type="PIRNR" id="PIRNR001365"/>
    </source>
</evidence>
<evidence type="ECO:0000256" key="1">
    <source>
        <dbReference type="ARBA" id="ARBA00004496"/>
    </source>
</evidence>
<dbReference type="KEGG" id="ipa:Isop_1578"/>
<evidence type="ECO:0000256" key="7">
    <source>
        <dbReference type="PIRSR" id="PIRSR001365-2"/>
    </source>
</evidence>
<evidence type="ECO:0000256" key="6">
    <source>
        <dbReference type="PIRSR" id="PIRSR001365-1"/>
    </source>
</evidence>
<feature type="binding site" evidence="7">
    <location>
        <position position="236"/>
    </location>
    <ligand>
        <name>pyruvate</name>
        <dbReference type="ChEBI" id="CHEBI:15361"/>
    </ligand>
</feature>
<feature type="binding site" evidence="7">
    <location>
        <position position="69"/>
    </location>
    <ligand>
        <name>pyruvate</name>
        <dbReference type="ChEBI" id="CHEBI:15361"/>
    </ligand>
</feature>
<dbReference type="SMART" id="SM01130">
    <property type="entry name" value="DHDPS"/>
    <property type="match status" value="1"/>
</dbReference>
<evidence type="ECO:0000256" key="2">
    <source>
        <dbReference type="ARBA" id="ARBA00022490"/>
    </source>
</evidence>
<dbReference type="Gene3D" id="3.20.20.70">
    <property type="entry name" value="Aldolase class I"/>
    <property type="match status" value="1"/>
</dbReference>
<evidence type="ECO:0000256" key="8">
    <source>
        <dbReference type="SAM" id="MobiDB-lite"/>
    </source>
</evidence>
<dbReference type="Proteomes" id="UP000008631">
    <property type="component" value="Chromosome"/>
</dbReference>
<dbReference type="RefSeq" id="WP_013564450.1">
    <property type="nucleotide sequence ID" value="NC_014962.1"/>
</dbReference>
<dbReference type="GO" id="GO:0016829">
    <property type="term" value="F:lyase activity"/>
    <property type="evidence" value="ECO:0007669"/>
    <property type="project" value="UniProtKB-KW"/>
</dbReference>
<reference evidence="9 10" key="2">
    <citation type="journal article" date="2011" name="Stand. Genomic Sci.">
        <title>Complete genome sequence of Isosphaera pallida type strain (IS1B).</title>
        <authorList>
            <consortium name="US DOE Joint Genome Institute (JGI-PGF)"/>
            <person name="Goker M."/>
            <person name="Cleland D."/>
            <person name="Saunders E."/>
            <person name="Lapidus A."/>
            <person name="Nolan M."/>
            <person name="Lucas S."/>
            <person name="Hammon N."/>
            <person name="Deshpande S."/>
            <person name="Cheng J.F."/>
            <person name="Tapia R."/>
            <person name="Han C."/>
            <person name="Goodwin L."/>
            <person name="Pitluck S."/>
            <person name="Liolios K."/>
            <person name="Pagani I."/>
            <person name="Ivanova N."/>
            <person name="Mavromatis K."/>
            <person name="Pati A."/>
            <person name="Chen A."/>
            <person name="Palaniappan K."/>
            <person name="Land M."/>
            <person name="Hauser L."/>
            <person name="Chang Y.J."/>
            <person name="Jeffries C.D."/>
            <person name="Detter J.C."/>
            <person name="Beck B."/>
            <person name="Woyke T."/>
            <person name="Bristow J."/>
            <person name="Eisen J.A."/>
            <person name="Markowitz V."/>
            <person name="Hugenholtz P."/>
            <person name="Kyrpides N.C."/>
            <person name="Klenk H.P."/>
        </authorList>
    </citation>
    <scope>NUCLEOTIDE SEQUENCE [LARGE SCALE GENOMIC DNA]</scope>
    <source>
        <strain evidence="10">ATCC 43644 / DSM 9630 / IS1B</strain>
    </source>
</reference>
<keyword evidence="3 5" id="KW-0456">Lyase</keyword>
<keyword evidence="10" id="KW-1185">Reference proteome</keyword>